<proteinExistence type="inferred from homology"/>
<keyword evidence="4 5" id="KW-0408">Iron</keyword>
<evidence type="ECO:0000256" key="3">
    <source>
        <dbReference type="ARBA" id="ARBA00023002"/>
    </source>
</evidence>
<accession>A0ABV5T426</accession>
<evidence type="ECO:0000256" key="5">
    <source>
        <dbReference type="RuleBase" id="RU364048"/>
    </source>
</evidence>
<reference evidence="6 7" key="1">
    <citation type="submission" date="2024-09" db="EMBL/GenBank/DDBJ databases">
        <authorList>
            <person name="Sun Q."/>
            <person name="Mori K."/>
        </authorList>
    </citation>
    <scope>NUCLEOTIDE SEQUENCE [LARGE SCALE GENOMIC DNA]</scope>
    <source>
        <strain evidence="6 7">JCM 1342</strain>
    </source>
</reference>
<evidence type="ECO:0000256" key="1">
    <source>
        <dbReference type="ARBA" id="ARBA00006787"/>
    </source>
</evidence>
<sequence length="474" mass="54110">MTLAGKFYNMHSFQGKQSPATRLEAELYDAEIIGEVPREINGALYRVGGDRYYPTLEDDVIINGDGLFSMLRFEDGHVDFKSRYVRTPRLMAERAARRRLYGKYRNKYTDDPEAPQVDRDNTGNTYAHWHAGRLFALREDSHPYMMDPETLETKEQWDFDGKLKSISVCAHPKLDPVTGEWWGFGLFADGSYIEPVLALQVADKEGNLIREEIFNSPFPGLSHDFAVTREHVIFDIMPLTVDEERMKKGGDFYNYDPSKPSAWGIMRRDGSVNDIRWFHLPNTFSGHIMNAFTEGDKVYVDATISPGNGFPFFPTTIGEISSLEEGIAQITRLEFDLSDEASIPKQYAVPGSVGEMPRNDGRFQMERYRWGYFRHDRGIASLDWDNHQVNLHELPPGVVAQEPMFVPRSADAPEGDGWIMSMVNFMAENRAEFWVLDAKNVQADPIARVLLPYRQSFSFHGSFVPLDQISNAVK</sequence>
<dbReference type="RefSeq" id="WP_344715312.1">
    <property type="nucleotide sequence ID" value="NZ_BAAAWH010000001.1"/>
</dbReference>
<dbReference type="Proteomes" id="UP001589611">
    <property type="component" value="Unassembled WGS sequence"/>
</dbReference>
<dbReference type="PANTHER" id="PTHR10543:SF89">
    <property type="entry name" value="CAROTENOID 9,10(9',10')-CLEAVAGE DIOXYGENASE 1"/>
    <property type="match status" value="1"/>
</dbReference>
<comment type="caution">
    <text evidence="6">The sequence shown here is derived from an EMBL/GenBank/DDBJ whole genome shotgun (WGS) entry which is preliminary data.</text>
</comment>
<evidence type="ECO:0000256" key="4">
    <source>
        <dbReference type="ARBA" id="ARBA00023004"/>
    </source>
</evidence>
<organism evidence="6 7">
    <name type="scientific">Microbacterium terregens</name>
    <dbReference type="NCBI Taxonomy" id="69363"/>
    <lineage>
        <taxon>Bacteria</taxon>
        <taxon>Bacillati</taxon>
        <taxon>Actinomycetota</taxon>
        <taxon>Actinomycetes</taxon>
        <taxon>Micrococcales</taxon>
        <taxon>Microbacteriaceae</taxon>
        <taxon>Microbacterium</taxon>
    </lineage>
</organism>
<evidence type="ECO:0000256" key="2">
    <source>
        <dbReference type="ARBA" id="ARBA00022723"/>
    </source>
</evidence>
<dbReference type="Pfam" id="PF03055">
    <property type="entry name" value="RPE65"/>
    <property type="match status" value="1"/>
</dbReference>
<comment type="cofactor">
    <cofactor evidence="5">
        <name>Fe(2+)</name>
        <dbReference type="ChEBI" id="CHEBI:29033"/>
    </cofactor>
    <text evidence="5">Binds 1 Fe(2+) ion per subunit.</text>
</comment>
<gene>
    <name evidence="6" type="ORF">ACFFPJ_12945</name>
</gene>
<dbReference type="PANTHER" id="PTHR10543">
    <property type="entry name" value="BETA-CAROTENE DIOXYGENASE"/>
    <property type="match status" value="1"/>
</dbReference>
<keyword evidence="3 5" id="KW-0560">Oxidoreductase</keyword>
<dbReference type="InterPro" id="IPR004294">
    <property type="entry name" value="Carotenoid_Oase"/>
</dbReference>
<evidence type="ECO:0000313" key="7">
    <source>
        <dbReference type="Proteomes" id="UP001589611"/>
    </source>
</evidence>
<name>A0ABV5T426_9MICO</name>
<comment type="similarity">
    <text evidence="1 5">Belongs to the carotenoid oxygenase family.</text>
</comment>
<dbReference type="EC" id="1.13.11.-" evidence="5"/>
<evidence type="ECO:0000313" key="6">
    <source>
        <dbReference type="EMBL" id="MFB9646701.1"/>
    </source>
</evidence>
<dbReference type="EMBL" id="JBHMBE010000004">
    <property type="protein sequence ID" value="MFB9646701.1"/>
    <property type="molecule type" value="Genomic_DNA"/>
</dbReference>
<keyword evidence="5" id="KW-0223">Dioxygenase</keyword>
<keyword evidence="2 5" id="KW-0479">Metal-binding</keyword>
<protein>
    <recommendedName>
        <fullName evidence="5">Dioxygenase</fullName>
        <ecNumber evidence="5">1.13.11.-</ecNumber>
    </recommendedName>
</protein>
<keyword evidence="7" id="KW-1185">Reference proteome</keyword>